<sequence>MGSLLAVSDLHVGHPGNRAVAEAVEPAAPDDWLIVAGDVAEKVADIRWALTLLRSRFERVLWTPGNHELWTTATDPVQLRGDHRYRYLVEMCRDLDVLTPEDDYPVWRGAGGPAVVAPLFVLYDYSFLPRGARDRAEGLAIAEQHRAVATDEYLMHPDPHRDIAQWCADRVHYTETRLAAVDENVPLILVNHYPLVREPTRLLFPQQFSMWCGTERTAQWHRRYRAACVVYGHLHIRRADTFDGVRFEEVSVGYPREWRRHGLPDPLLRRILPPPPPTAPEAGETWLATHLRRAIVATMSAVSTPRPHRSPADGP</sequence>
<evidence type="ECO:0000259" key="1">
    <source>
        <dbReference type="Pfam" id="PF00149"/>
    </source>
</evidence>
<feature type="domain" description="Calcineurin-like phosphoesterase" evidence="1">
    <location>
        <begin position="4"/>
        <end position="236"/>
    </location>
</feature>
<dbReference type="PANTHER" id="PTHR36492:SF2">
    <property type="entry name" value="[ACYL-CARRIER-PROTEIN] PHOSPHODIESTERASE PPTH"/>
    <property type="match status" value="1"/>
</dbReference>
<dbReference type="InterPro" id="IPR052963">
    <property type="entry name" value="Pantetheine_PDE"/>
</dbReference>
<evidence type="ECO:0000313" key="3">
    <source>
        <dbReference type="Proteomes" id="UP000255355"/>
    </source>
</evidence>
<dbReference type="PANTHER" id="PTHR36492">
    <property type="match status" value="1"/>
</dbReference>
<evidence type="ECO:0000313" key="2">
    <source>
        <dbReference type="EMBL" id="RDI42792.1"/>
    </source>
</evidence>
<dbReference type="SUPFAM" id="SSF56300">
    <property type="entry name" value="Metallo-dependent phosphatases"/>
    <property type="match status" value="1"/>
</dbReference>
<dbReference type="RefSeq" id="WP_068028085.1">
    <property type="nucleotide sequence ID" value="NZ_QQAZ01000024.1"/>
</dbReference>
<dbReference type="Pfam" id="PF00149">
    <property type="entry name" value="Metallophos"/>
    <property type="match status" value="1"/>
</dbReference>
<dbReference type="AlphaFoldDB" id="A0A370GG77"/>
<dbReference type="CDD" id="cd00838">
    <property type="entry name" value="MPP_superfamily"/>
    <property type="match status" value="1"/>
</dbReference>
<dbReference type="GO" id="GO:0016787">
    <property type="term" value="F:hydrolase activity"/>
    <property type="evidence" value="ECO:0007669"/>
    <property type="project" value="InterPro"/>
</dbReference>
<accession>A0A370GG77</accession>
<reference evidence="2 3" key="1">
    <citation type="submission" date="2018-07" db="EMBL/GenBank/DDBJ databases">
        <title>Genomic Encyclopedia of Type Strains, Phase IV (KMG-IV): sequencing the most valuable type-strain genomes for metagenomic binning, comparative biology and taxonomic classification.</title>
        <authorList>
            <person name="Goeker M."/>
        </authorList>
    </citation>
    <scope>NUCLEOTIDE SEQUENCE [LARGE SCALE GENOMIC DNA]</scope>
    <source>
        <strain evidence="2 3">DSM 44952</strain>
    </source>
</reference>
<dbReference type="Gene3D" id="3.60.21.10">
    <property type="match status" value="1"/>
</dbReference>
<dbReference type="EMBL" id="QQAZ01000024">
    <property type="protein sequence ID" value="RDI42792.1"/>
    <property type="molecule type" value="Genomic_DNA"/>
</dbReference>
<dbReference type="STRING" id="1210089.GCA_001613165_06326"/>
<dbReference type="InterPro" id="IPR004843">
    <property type="entry name" value="Calcineurin-like_PHP"/>
</dbReference>
<gene>
    <name evidence="2" type="ORF">DFR68_12455</name>
</gene>
<protein>
    <submittedName>
        <fullName evidence="2">3',5'-cyclic AMP phosphodiesterase CpdA</fullName>
    </submittedName>
</protein>
<dbReference type="InterPro" id="IPR029052">
    <property type="entry name" value="Metallo-depent_PP-like"/>
</dbReference>
<organism evidence="2 3">
    <name type="scientific">Nocardia mexicana</name>
    <dbReference type="NCBI Taxonomy" id="279262"/>
    <lineage>
        <taxon>Bacteria</taxon>
        <taxon>Bacillati</taxon>
        <taxon>Actinomycetota</taxon>
        <taxon>Actinomycetes</taxon>
        <taxon>Mycobacteriales</taxon>
        <taxon>Nocardiaceae</taxon>
        <taxon>Nocardia</taxon>
    </lineage>
</organism>
<dbReference type="Proteomes" id="UP000255355">
    <property type="component" value="Unassembled WGS sequence"/>
</dbReference>
<name>A0A370GG77_9NOCA</name>
<comment type="caution">
    <text evidence="2">The sequence shown here is derived from an EMBL/GenBank/DDBJ whole genome shotgun (WGS) entry which is preliminary data.</text>
</comment>
<keyword evidence="3" id="KW-1185">Reference proteome</keyword>
<proteinExistence type="predicted"/>